<dbReference type="OrthoDB" id="248923at2759"/>
<evidence type="ECO:0000313" key="12">
    <source>
        <dbReference type="EMBL" id="RKP31866.1"/>
    </source>
</evidence>
<dbReference type="Gene3D" id="1.10.510.10">
    <property type="entry name" value="Transferase(Phosphotransferase) domain 1"/>
    <property type="match status" value="1"/>
</dbReference>
<evidence type="ECO:0000256" key="10">
    <source>
        <dbReference type="PROSITE-ProRule" id="PRU10141"/>
    </source>
</evidence>
<dbReference type="GO" id="GO:0030447">
    <property type="term" value="P:filamentous growth"/>
    <property type="evidence" value="ECO:0007669"/>
    <property type="project" value="UniProtKB-ARBA"/>
</dbReference>
<keyword evidence="5 10" id="KW-0547">Nucleotide-binding</keyword>
<organism evidence="12 13">
    <name type="scientific">Metschnikowia bicuspidata</name>
    <dbReference type="NCBI Taxonomy" id="27322"/>
    <lineage>
        <taxon>Eukaryota</taxon>
        <taxon>Fungi</taxon>
        <taxon>Dikarya</taxon>
        <taxon>Ascomycota</taxon>
        <taxon>Saccharomycotina</taxon>
        <taxon>Pichiomycetes</taxon>
        <taxon>Metschnikowiaceae</taxon>
        <taxon>Metschnikowia</taxon>
    </lineage>
</organism>
<evidence type="ECO:0000256" key="2">
    <source>
        <dbReference type="ARBA" id="ARBA00012513"/>
    </source>
</evidence>
<dbReference type="PROSITE" id="PS50011">
    <property type="entry name" value="PROTEIN_KINASE_DOM"/>
    <property type="match status" value="1"/>
</dbReference>
<keyword evidence="7 10" id="KW-0067">ATP-binding</keyword>
<reference evidence="13" key="1">
    <citation type="journal article" date="2018" name="Nat. Microbiol.">
        <title>Leveraging single-cell genomics to expand the fungal tree of life.</title>
        <authorList>
            <person name="Ahrendt S.R."/>
            <person name="Quandt C.A."/>
            <person name="Ciobanu D."/>
            <person name="Clum A."/>
            <person name="Salamov A."/>
            <person name="Andreopoulos B."/>
            <person name="Cheng J.F."/>
            <person name="Woyke T."/>
            <person name="Pelin A."/>
            <person name="Henrissat B."/>
            <person name="Reynolds N.K."/>
            <person name="Benny G.L."/>
            <person name="Smith M.E."/>
            <person name="James T.Y."/>
            <person name="Grigoriev I.V."/>
        </authorList>
    </citation>
    <scope>NUCLEOTIDE SEQUENCE [LARGE SCALE GENOMIC DNA]</scope>
    <source>
        <strain evidence="13">Baker2002</strain>
    </source>
</reference>
<evidence type="ECO:0000256" key="6">
    <source>
        <dbReference type="ARBA" id="ARBA00022777"/>
    </source>
</evidence>
<evidence type="ECO:0000256" key="8">
    <source>
        <dbReference type="ARBA" id="ARBA00047899"/>
    </source>
</evidence>
<evidence type="ECO:0000313" key="13">
    <source>
        <dbReference type="Proteomes" id="UP000268321"/>
    </source>
</evidence>
<feature type="domain" description="Protein kinase" evidence="11">
    <location>
        <begin position="6"/>
        <end position="258"/>
    </location>
</feature>
<evidence type="ECO:0000256" key="1">
    <source>
        <dbReference type="ARBA" id="ARBA00008874"/>
    </source>
</evidence>
<dbReference type="PANTHER" id="PTHR48012:SF10">
    <property type="entry name" value="FI20177P1"/>
    <property type="match status" value="1"/>
</dbReference>
<evidence type="ECO:0000256" key="3">
    <source>
        <dbReference type="ARBA" id="ARBA00022527"/>
    </source>
</evidence>
<keyword evidence="13" id="KW-1185">Reference proteome</keyword>
<dbReference type="Proteomes" id="UP000268321">
    <property type="component" value="Unassembled WGS sequence"/>
</dbReference>
<evidence type="ECO:0000256" key="9">
    <source>
        <dbReference type="ARBA" id="ARBA00048679"/>
    </source>
</evidence>
<dbReference type="GO" id="GO:0005524">
    <property type="term" value="F:ATP binding"/>
    <property type="evidence" value="ECO:0007669"/>
    <property type="project" value="UniProtKB-UniRule"/>
</dbReference>
<proteinExistence type="inferred from homology"/>
<evidence type="ECO:0000256" key="4">
    <source>
        <dbReference type="ARBA" id="ARBA00022679"/>
    </source>
</evidence>
<comment type="catalytic activity">
    <reaction evidence="9">
        <text>L-seryl-[protein] + ATP = O-phospho-L-seryl-[protein] + ADP + H(+)</text>
        <dbReference type="Rhea" id="RHEA:17989"/>
        <dbReference type="Rhea" id="RHEA-COMP:9863"/>
        <dbReference type="Rhea" id="RHEA-COMP:11604"/>
        <dbReference type="ChEBI" id="CHEBI:15378"/>
        <dbReference type="ChEBI" id="CHEBI:29999"/>
        <dbReference type="ChEBI" id="CHEBI:30616"/>
        <dbReference type="ChEBI" id="CHEBI:83421"/>
        <dbReference type="ChEBI" id="CHEBI:456216"/>
        <dbReference type="EC" id="2.7.11.1"/>
    </reaction>
</comment>
<dbReference type="EMBL" id="ML004436">
    <property type="protein sequence ID" value="RKP31866.1"/>
    <property type="molecule type" value="Genomic_DNA"/>
</dbReference>
<comment type="catalytic activity">
    <reaction evidence="8">
        <text>L-threonyl-[protein] + ATP = O-phospho-L-threonyl-[protein] + ADP + H(+)</text>
        <dbReference type="Rhea" id="RHEA:46608"/>
        <dbReference type="Rhea" id="RHEA-COMP:11060"/>
        <dbReference type="Rhea" id="RHEA-COMP:11605"/>
        <dbReference type="ChEBI" id="CHEBI:15378"/>
        <dbReference type="ChEBI" id="CHEBI:30013"/>
        <dbReference type="ChEBI" id="CHEBI:30616"/>
        <dbReference type="ChEBI" id="CHEBI:61977"/>
        <dbReference type="ChEBI" id="CHEBI:456216"/>
        <dbReference type="EC" id="2.7.11.1"/>
    </reaction>
</comment>
<keyword evidence="6 12" id="KW-0418">Kinase</keyword>
<dbReference type="SMART" id="SM00220">
    <property type="entry name" value="S_TKc"/>
    <property type="match status" value="1"/>
</dbReference>
<evidence type="ECO:0000256" key="5">
    <source>
        <dbReference type="ARBA" id="ARBA00022741"/>
    </source>
</evidence>
<dbReference type="PROSITE" id="PS00107">
    <property type="entry name" value="PROTEIN_KINASE_ATP"/>
    <property type="match status" value="1"/>
</dbReference>
<name>A0A4P9ZFN9_9ASCO</name>
<keyword evidence="3" id="KW-0723">Serine/threonine-protein kinase</keyword>
<keyword evidence="4" id="KW-0808">Transferase</keyword>
<dbReference type="InterPro" id="IPR050629">
    <property type="entry name" value="STE20/SPS1-PAK"/>
</dbReference>
<evidence type="ECO:0000256" key="7">
    <source>
        <dbReference type="ARBA" id="ARBA00022840"/>
    </source>
</evidence>
<comment type="similarity">
    <text evidence="1">Belongs to the protein kinase superfamily. STE Ser/Thr protein kinase family. STE20 subfamily.</text>
</comment>
<dbReference type="InterPro" id="IPR011009">
    <property type="entry name" value="Kinase-like_dom_sf"/>
</dbReference>
<dbReference type="InterPro" id="IPR017441">
    <property type="entry name" value="Protein_kinase_ATP_BS"/>
</dbReference>
<gene>
    <name evidence="12" type="ORF">METBISCDRAFT_13056</name>
</gene>
<evidence type="ECO:0000259" key="11">
    <source>
        <dbReference type="PROSITE" id="PS50011"/>
    </source>
</evidence>
<dbReference type="AlphaFoldDB" id="A0A4P9ZFN9"/>
<sequence length="384" mass="43976">MSQQDYELDKILGRGAFGEVYRALHKKTRVHYAIKIVDFEETLDVRKLLSEVRTLSKLRSEYLNRYYQSFQEGTTMWIVLEFCAGGLCYDLIQTFKCVPEDVTAYIIKCVLLGVDYLHKENQIHRDIKLANVFITKDGHIKLGDFGVSGEISITQNCRKTVVGTPHWMAPEVIVPGSAGYDYRADLWSIGITTYELLIGQPPTARMLIGEALRSIPTNDPPKLQGYFQEQTKSFVERCLIKDPKFRPEAKQLLQHQYIRTCATDARAVEYLLFRQQTAAGSKRKIKKRPVPAKQHVAAEPISWNFPPETIAAKPLLKTSTEEGDILNEACLRLHKRARCDSARHFVLQLRQLFLEGEQEHKGLSVGFLEEIFSVSYEFRAKRST</sequence>
<dbReference type="EC" id="2.7.11.1" evidence="2"/>
<dbReference type="GO" id="GO:0004674">
    <property type="term" value="F:protein serine/threonine kinase activity"/>
    <property type="evidence" value="ECO:0007669"/>
    <property type="project" value="UniProtKB-KW"/>
</dbReference>
<feature type="binding site" evidence="10">
    <location>
        <position position="35"/>
    </location>
    <ligand>
        <name>ATP</name>
        <dbReference type="ChEBI" id="CHEBI:30616"/>
    </ligand>
</feature>
<dbReference type="InterPro" id="IPR000719">
    <property type="entry name" value="Prot_kinase_dom"/>
</dbReference>
<dbReference type="GO" id="GO:0005737">
    <property type="term" value="C:cytoplasm"/>
    <property type="evidence" value="ECO:0007669"/>
    <property type="project" value="TreeGrafter"/>
</dbReference>
<dbReference type="PANTHER" id="PTHR48012">
    <property type="entry name" value="STERILE20-LIKE KINASE, ISOFORM B-RELATED"/>
    <property type="match status" value="1"/>
</dbReference>
<protein>
    <recommendedName>
        <fullName evidence="2">non-specific serine/threonine protein kinase</fullName>
        <ecNumber evidence="2">2.7.11.1</ecNumber>
    </recommendedName>
</protein>
<dbReference type="SUPFAM" id="SSF56112">
    <property type="entry name" value="Protein kinase-like (PK-like)"/>
    <property type="match status" value="1"/>
</dbReference>
<accession>A0A4P9ZFN9</accession>
<dbReference type="Pfam" id="PF00069">
    <property type="entry name" value="Pkinase"/>
    <property type="match status" value="1"/>
</dbReference>